<dbReference type="Proteomes" id="UP000649753">
    <property type="component" value="Unassembled WGS sequence"/>
</dbReference>
<proteinExistence type="predicted"/>
<organism evidence="1 2">
    <name type="scientific">Plantactinospora soyae</name>
    <dbReference type="NCBI Taxonomy" id="1544732"/>
    <lineage>
        <taxon>Bacteria</taxon>
        <taxon>Bacillati</taxon>
        <taxon>Actinomycetota</taxon>
        <taxon>Actinomycetes</taxon>
        <taxon>Micromonosporales</taxon>
        <taxon>Micromonosporaceae</taxon>
        <taxon>Plantactinospora</taxon>
    </lineage>
</organism>
<dbReference type="AlphaFoldDB" id="A0A927QVJ5"/>
<keyword evidence="2" id="KW-1185">Reference proteome</keyword>
<evidence type="ECO:0000313" key="2">
    <source>
        <dbReference type="Proteomes" id="UP000649753"/>
    </source>
</evidence>
<sequence length="171" mass="19159">MGYTHYFSYAPESAPFRQAWPRMRTDAALILDQVEAAGVRLCRDPFEGTLPPEYEVIAVNGSVDDEEYCEPLVLAPRWPGNRQLTSDGRVVGFCKTGRHPYDLAVTAILLRCHRLLPDGFAIHSDGAWDTEWRRGNRMPTRDPSARGIVAELFGDDASDSPFDRDRVFGTG</sequence>
<comment type="caution">
    <text evidence="1">The sequence shown here is derived from an EMBL/GenBank/DDBJ whole genome shotgun (WGS) entry which is preliminary data.</text>
</comment>
<protein>
    <submittedName>
        <fullName evidence="1">Uncharacterized protein</fullName>
    </submittedName>
</protein>
<accession>A0A927QVJ5</accession>
<gene>
    <name evidence="1" type="ORF">H4W31_001443</name>
</gene>
<name>A0A927QVJ5_9ACTN</name>
<dbReference type="RefSeq" id="WP_192765937.1">
    <property type="nucleotide sequence ID" value="NZ_JADBEB010000001.1"/>
</dbReference>
<evidence type="ECO:0000313" key="1">
    <source>
        <dbReference type="EMBL" id="MBE1485805.1"/>
    </source>
</evidence>
<reference evidence="1" key="1">
    <citation type="submission" date="2020-10" db="EMBL/GenBank/DDBJ databases">
        <title>Sequencing the genomes of 1000 actinobacteria strains.</title>
        <authorList>
            <person name="Klenk H.-P."/>
        </authorList>
    </citation>
    <scope>NUCLEOTIDE SEQUENCE</scope>
    <source>
        <strain evidence="1">DSM 46832</strain>
    </source>
</reference>
<dbReference type="EMBL" id="JADBEB010000001">
    <property type="protein sequence ID" value="MBE1485805.1"/>
    <property type="molecule type" value="Genomic_DNA"/>
</dbReference>